<evidence type="ECO:0000313" key="3">
    <source>
        <dbReference type="Proteomes" id="UP000799436"/>
    </source>
</evidence>
<keyword evidence="3" id="KW-1185">Reference proteome</keyword>
<feature type="region of interest" description="Disordered" evidence="1">
    <location>
        <begin position="432"/>
        <end position="464"/>
    </location>
</feature>
<dbReference type="Proteomes" id="UP000799436">
    <property type="component" value="Unassembled WGS sequence"/>
</dbReference>
<reference evidence="2" key="1">
    <citation type="journal article" date="2020" name="Stud. Mycol.">
        <title>101 Dothideomycetes genomes: a test case for predicting lifestyles and emergence of pathogens.</title>
        <authorList>
            <person name="Haridas S."/>
            <person name="Albert R."/>
            <person name="Binder M."/>
            <person name="Bloem J."/>
            <person name="Labutti K."/>
            <person name="Salamov A."/>
            <person name="Andreopoulos B."/>
            <person name="Baker S."/>
            <person name="Barry K."/>
            <person name="Bills G."/>
            <person name="Bluhm B."/>
            <person name="Cannon C."/>
            <person name="Castanera R."/>
            <person name="Culley D."/>
            <person name="Daum C."/>
            <person name="Ezra D."/>
            <person name="Gonzalez J."/>
            <person name="Henrissat B."/>
            <person name="Kuo A."/>
            <person name="Liang C."/>
            <person name="Lipzen A."/>
            <person name="Lutzoni F."/>
            <person name="Magnuson J."/>
            <person name="Mondo S."/>
            <person name="Nolan M."/>
            <person name="Ohm R."/>
            <person name="Pangilinan J."/>
            <person name="Park H.-J."/>
            <person name="Ramirez L."/>
            <person name="Alfaro M."/>
            <person name="Sun H."/>
            <person name="Tritt A."/>
            <person name="Yoshinaga Y."/>
            <person name="Zwiers L.-H."/>
            <person name="Turgeon B."/>
            <person name="Goodwin S."/>
            <person name="Spatafora J."/>
            <person name="Crous P."/>
            <person name="Grigoriev I."/>
        </authorList>
    </citation>
    <scope>NUCLEOTIDE SEQUENCE</scope>
    <source>
        <strain evidence="2">CBS 116005</strain>
    </source>
</reference>
<dbReference type="AlphaFoldDB" id="A0A6G1L636"/>
<name>A0A6G1L636_9PEZI</name>
<protein>
    <submittedName>
        <fullName evidence="2">Uncharacterized protein</fullName>
    </submittedName>
</protein>
<accession>A0A6G1L636</accession>
<sequence>MAVPCIHNPSDQMLETLDLLAGPWSFFVQLSAAHGLANLEASARAQAQRLNERLPYAPWWNFEKTACPRLSAQHACSHIVATADGADECSASTVWQHNSAAARVPAQKDRGVKDLRKPPLSKRTENGTESQPTQRQPYFREVLKRSKQHPGVESDETASTPDRIAVRHTVNEDAGLGSRAVSSACATDNHQEPNRPRASKRRSSEGDRHRPRKAQRIEDFPAQWLLAKILEGAADFQQDKGAQVSWLSDIELLKPKGCAVDVDSLLGEHEKYADAACTRSWQATFLASCAALLQRRRPMFPQDAATKQLRYRRRIFAQLIINLINKLSESVGQTAFKIIPALSASKSKLTPQSAMIRNTIGKGTPELIAEVSQGLLSDKCKWIDIDARVALDPALYLTWSNGVPTYLEASQESEDQFQWAPSRTDAIRRVAGRDDTPMEGGPLPESTRHLSPSQNMDHQHPDLTSEMPQGGGACIDDVPLFSGDPLGWDMFMMGRADDLHWSENNLADLLRLDMPLSIYDNLSHSPFT</sequence>
<gene>
    <name evidence="2" type="ORF">EJ03DRAFT_336988</name>
</gene>
<proteinExistence type="predicted"/>
<evidence type="ECO:0000256" key="1">
    <source>
        <dbReference type="SAM" id="MobiDB-lite"/>
    </source>
</evidence>
<feature type="region of interest" description="Disordered" evidence="1">
    <location>
        <begin position="99"/>
        <end position="215"/>
    </location>
</feature>
<dbReference type="EMBL" id="ML995845">
    <property type="protein sequence ID" value="KAF2768337.1"/>
    <property type="molecule type" value="Genomic_DNA"/>
</dbReference>
<organism evidence="2 3">
    <name type="scientific">Teratosphaeria nubilosa</name>
    <dbReference type="NCBI Taxonomy" id="161662"/>
    <lineage>
        <taxon>Eukaryota</taxon>
        <taxon>Fungi</taxon>
        <taxon>Dikarya</taxon>
        <taxon>Ascomycota</taxon>
        <taxon>Pezizomycotina</taxon>
        <taxon>Dothideomycetes</taxon>
        <taxon>Dothideomycetidae</taxon>
        <taxon>Mycosphaerellales</taxon>
        <taxon>Teratosphaeriaceae</taxon>
        <taxon>Teratosphaeria</taxon>
    </lineage>
</organism>
<feature type="compositionally biased region" description="Polar residues" evidence="1">
    <location>
        <begin position="127"/>
        <end position="136"/>
    </location>
</feature>
<evidence type="ECO:0000313" key="2">
    <source>
        <dbReference type="EMBL" id="KAF2768337.1"/>
    </source>
</evidence>
<feature type="compositionally biased region" description="Basic and acidic residues" evidence="1">
    <location>
        <begin position="106"/>
        <end position="126"/>
    </location>
</feature>
<dbReference type="OrthoDB" id="10655721at2759"/>